<dbReference type="Gene3D" id="3.40.50.300">
    <property type="entry name" value="P-loop containing nucleotide triphosphate hydrolases"/>
    <property type="match status" value="1"/>
</dbReference>
<dbReference type="InterPro" id="IPR050625">
    <property type="entry name" value="ParA/MinD_ATPase"/>
</dbReference>
<organism evidence="2">
    <name type="scientific">freshwater metagenome</name>
    <dbReference type="NCBI Taxonomy" id="449393"/>
    <lineage>
        <taxon>unclassified sequences</taxon>
        <taxon>metagenomes</taxon>
        <taxon>ecological metagenomes</taxon>
    </lineage>
</organism>
<feature type="domain" description="AAA" evidence="1">
    <location>
        <begin position="135"/>
        <end position="297"/>
    </location>
</feature>
<dbReference type="Pfam" id="PF13614">
    <property type="entry name" value="AAA_31"/>
    <property type="match status" value="1"/>
</dbReference>
<evidence type="ECO:0000259" key="1">
    <source>
        <dbReference type="Pfam" id="PF13614"/>
    </source>
</evidence>
<dbReference type="InterPro" id="IPR025669">
    <property type="entry name" value="AAA_dom"/>
</dbReference>
<evidence type="ECO:0000313" key="2">
    <source>
        <dbReference type="EMBL" id="CAB4868903.1"/>
    </source>
</evidence>
<dbReference type="EMBL" id="CAFBLM010000024">
    <property type="protein sequence ID" value="CAB4868903.1"/>
    <property type="molecule type" value="Genomic_DNA"/>
</dbReference>
<dbReference type="GO" id="GO:0005829">
    <property type="term" value="C:cytosol"/>
    <property type="evidence" value="ECO:0007669"/>
    <property type="project" value="TreeGrafter"/>
</dbReference>
<dbReference type="AlphaFoldDB" id="A0A6J7DNL5"/>
<dbReference type="GO" id="GO:0005524">
    <property type="term" value="F:ATP binding"/>
    <property type="evidence" value="ECO:0007669"/>
    <property type="project" value="TreeGrafter"/>
</dbReference>
<proteinExistence type="predicted"/>
<dbReference type="SUPFAM" id="SSF52540">
    <property type="entry name" value="P-loop containing nucleoside triphosphate hydrolases"/>
    <property type="match status" value="1"/>
</dbReference>
<name>A0A6J7DNL5_9ZZZZ</name>
<dbReference type="GO" id="GO:0016887">
    <property type="term" value="F:ATP hydrolysis activity"/>
    <property type="evidence" value="ECO:0007669"/>
    <property type="project" value="TreeGrafter"/>
</dbReference>
<gene>
    <name evidence="2" type="ORF">UFOPK3401_00688</name>
</gene>
<dbReference type="PANTHER" id="PTHR43384">
    <property type="entry name" value="SEPTUM SITE-DETERMINING PROTEIN MIND HOMOLOG, CHLOROPLASTIC-RELATED"/>
    <property type="match status" value="1"/>
</dbReference>
<dbReference type="PANTHER" id="PTHR43384:SF13">
    <property type="entry name" value="SLR0110 PROTEIN"/>
    <property type="match status" value="1"/>
</dbReference>
<sequence length="398" mass="42343">MTAIVDLESGVAETLKGALGDAVILDSLDAVRRHIDTNLGEDTIVVGPSVDQDSALALAQSMRVQRPSLGVILVRRRVDTAVLSAALRMGVRDVVEERDLGALSQAVTRSKKVARELRESVPDGESAEPGPTRGRLITVFSAKGGCGKTTLSTNLAATLADGGKNEVVLVDLDLAFGDVAIALQLFPQHTIADAVVLGESIDESALRSILTPHSPGLMALAAPMQPGVEKTIDATLVTQILLLLKDMFDYVVVDTPPAFDDQVLAAFDASDCIALIATLDIPALKNLKLTLETLDLLDYPKERWNLILNRADSKVGLAIPEVEKTLGHTISVQIPSSRDVPATINRGVPIVLDDPRHPVSEAIFAVARSCVGEYSKSAKLISGDSGNDRKSFLRKKGK</sequence>
<reference evidence="2" key="1">
    <citation type="submission" date="2020-05" db="EMBL/GenBank/DDBJ databases">
        <authorList>
            <person name="Chiriac C."/>
            <person name="Salcher M."/>
            <person name="Ghai R."/>
            <person name="Kavagutti S V."/>
        </authorList>
    </citation>
    <scope>NUCLEOTIDE SEQUENCE</scope>
</reference>
<dbReference type="GO" id="GO:0051782">
    <property type="term" value="P:negative regulation of cell division"/>
    <property type="evidence" value="ECO:0007669"/>
    <property type="project" value="TreeGrafter"/>
</dbReference>
<dbReference type="GO" id="GO:0009898">
    <property type="term" value="C:cytoplasmic side of plasma membrane"/>
    <property type="evidence" value="ECO:0007669"/>
    <property type="project" value="TreeGrafter"/>
</dbReference>
<accession>A0A6J7DNL5</accession>
<dbReference type="InterPro" id="IPR027417">
    <property type="entry name" value="P-loop_NTPase"/>
</dbReference>
<protein>
    <submittedName>
        <fullName evidence="2">Unannotated protein</fullName>
    </submittedName>
</protein>